<dbReference type="Proteomes" id="UP001430374">
    <property type="component" value="Unassembled WGS sequence"/>
</dbReference>
<gene>
    <name evidence="1" type="ORF">H9Q08_16870</name>
</gene>
<name>A0ABS9C9U8_9FLAO</name>
<evidence type="ECO:0000313" key="2">
    <source>
        <dbReference type="Proteomes" id="UP001430374"/>
    </source>
</evidence>
<dbReference type="RefSeq" id="WP_235132313.1">
    <property type="nucleotide sequence ID" value="NZ_JACSGT010000002.1"/>
</dbReference>
<reference evidence="1" key="1">
    <citation type="submission" date="2021-08" db="EMBL/GenBank/DDBJ databases">
        <title>Complete genome sequence of Chryseobacterium sp strain PS-8.</title>
        <authorList>
            <person name="Das S.K."/>
        </authorList>
    </citation>
    <scope>NUCLEOTIDE SEQUENCE</scope>
    <source>
        <strain evidence="1">PS-8</strain>
    </source>
</reference>
<sequence>MKQEDFDKLNKELLLIAPSEIKIRQEFIYKRWFFIFEHEEWGTIGRISLRIKDFNRESIFVCEIHAGNNDPIGKKGKTSFYW</sequence>
<protein>
    <submittedName>
        <fullName evidence="1">Uncharacterized protein</fullName>
    </submittedName>
</protein>
<accession>A0ABS9C9U8</accession>
<comment type="caution">
    <text evidence="1">The sequence shown here is derived from an EMBL/GenBank/DDBJ whole genome shotgun (WGS) entry which is preliminary data.</text>
</comment>
<organism evidence="1 2">
    <name type="scientific">Chryseobacterium indicum</name>
    <dbReference type="NCBI Taxonomy" id="2766954"/>
    <lineage>
        <taxon>Bacteria</taxon>
        <taxon>Pseudomonadati</taxon>
        <taxon>Bacteroidota</taxon>
        <taxon>Flavobacteriia</taxon>
        <taxon>Flavobacteriales</taxon>
        <taxon>Weeksellaceae</taxon>
        <taxon>Chryseobacterium group</taxon>
        <taxon>Chryseobacterium</taxon>
    </lineage>
</organism>
<keyword evidence="2" id="KW-1185">Reference proteome</keyword>
<proteinExistence type="predicted"/>
<evidence type="ECO:0000313" key="1">
    <source>
        <dbReference type="EMBL" id="MCF2220959.1"/>
    </source>
</evidence>
<dbReference type="EMBL" id="JACSGT010000002">
    <property type="protein sequence ID" value="MCF2220959.1"/>
    <property type="molecule type" value="Genomic_DNA"/>
</dbReference>